<keyword evidence="9" id="KW-0762">Sugar transport</keyword>
<dbReference type="GO" id="GO:0016020">
    <property type="term" value="C:membrane"/>
    <property type="evidence" value="ECO:0007669"/>
    <property type="project" value="UniProtKB-SubCell"/>
</dbReference>
<feature type="transmembrane region" description="Helical" evidence="7">
    <location>
        <begin position="65"/>
        <end position="88"/>
    </location>
</feature>
<dbReference type="EMBL" id="JAGPNK010000001">
    <property type="protein sequence ID" value="KAH7327957.1"/>
    <property type="molecule type" value="Genomic_DNA"/>
</dbReference>
<dbReference type="PROSITE" id="PS00217">
    <property type="entry name" value="SUGAR_TRANSPORT_2"/>
    <property type="match status" value="1"/>
</dbReference>
<evidence type="ECO:0000259" key="8">
    <source>
        <dbReference type="PROSITE" id="PS50850"/>
    </source>
</evidence>
<dbReference type="AlphaFoldDB" id="A0A8K0WVU1"/>
<protein>
    <submittedName>
        <fullName evidence="9">Sugar transporter</fullName>
    </submittedName>
</protein>
<feature type="domain" description="Major facilitator superfamily (MFS) profile" evidence="8">
    <location>
        <begin position="27"/>
        <end position="465"/>
    </location>
</feature>
<feature type="transmembrane region" description="Helical" evidence="7">
    <location>
        <begin position="440"/>
        <end position="461"/>
    </location>
</feature>
<comment type="similarity">
    <text evidence="2">Belongs to the major facilitator superfamily. Sugar transporter (TC 2.A.1.1) family.</text>
</comment>
<evidence type="ECO:0000256" key="5">
    <source>
        <dbReference type="ARBA" id="ARBA00022989"/>
    </source>
</evidence>
<evidence type="ECO:0000313" key="9">
    <source>
        <dbReference type="EMBL" id="KAH7327957.1"/>
    </source>
</evidence>
<name>A0A8K0WVU1_9HYPO</name>
<feature type="transmembrane region" description="Helical" evidence="7">
    <location>
        <begin position="185"/>
        <end position="204"/>
    </location>
</feature>
<gene>
    <name evidence="9" type="ORF">B0I35DRAFT_472721</name>
</gene>
<dbReference type="PROSITE" id="PS00216">
    <property type="entry name" value="SUGAR_TRANSPORT_1"/>
    <property type="match status" value="1"/>
</dbReference>
<dbReference type="Proteomes" id="UP000813444">
    <property type="component" value="Unassembled WGS sequence"/>
</dbReference>
<dbReference type="PANTHER" id="PTHR48022:SF3">
    <property type="entry name" value="HEXOSE TRANSPORTER PROTEIN (AFU_ORTHOLOGUE AFUA_8G04480)-RELATED"/>
    <property type="match status" value="1"/>
</dbReference>
<comment type="subcellular location">
    <subcellularLocation>
        <location evidence="1">Membrane</location>
        <topology evidence="1">Multi-pass membrane protein</topology>
    </subcellularLocation>
</comment>
<dbReference type="GO" id="GO:0005351">
    <property type="term" value="F:carbohydrate:proton symporter activity"/>
    <property type="evidence" value="ECO:0007669"/>
    <property type="project" value="TreeGrafter"/>
</dbReference>
<dbReference type="SUPFAM" id="SSF103473">
    <property type="entry name" value="MFS general substrate transporter"/>
    <property type="match status" value="1"/>
</dbReference>
<evidence type="ECO:0000256" key="1">
    <source>
        <dbReference type="ARBA" id="ARBA00004141"/>
    </source>
</evidence>
<reference evidence="9" key="1">
    <citation type="journal article" date="2021" name="Nat. Commun.">
        <title>Genetic determinants of endophytism in the Arabidopsis root mycobiome.</title>
        <authorList>
            <person name="Mesny F."/>
            <person name="Miyauchi S."/>
            <person name="Thiergart T."/>
            <person name="Pickel B."/>
            <person name="Atanasova L."/>
            <person name="Karlsson M."/>
            <person name="Huettel B."/>
            <person name="Barry K.W."/>
            <person name="Haridas S."/>
            <person name="Chen C."/>
            <person name="Bauer D."/>
            <person name="Andreopoulos W."/>
            <person name="Pangilinan J."/>
            <person name="LaButti K."/>
            <person name="Riley R."/>
            <person name="Lipzen A."/>
            <person name="Clum A."/>
            <person name="Drula E."/>
            <person name="Henrissat B."/>
            <person name="Kohler A."/>
            <person name="Grigoriev I.V."/>
            <person name="Martin F.M."/>
            <person name="Hacquard S."/>
        </authorList>
    </citation>
    <scope>NUCLEOTIDE SEQUENCE</scope>
    <source>
        <strain evidence="9">MPI-CAGE-CH-0235</strain>
    </source>
</reference>
<keyword evidence="10" id="KW-1185">Reference proteome</keyword>
<proteinExistence type="inferred from homology"/>
<sequence>MATVQDVTPGGDRPWWTKKHLVRLNIIILSLVLFSSANGYDGSVMGGVLALDTWQRFMEHPTGVYLGWINAIYWLGNGISFPLAAWASNRWGRKLGIYFGYVFITLGIGMQAAAQNEITFTISRLFVGIAAGWLGNSAPLLINEIAYPSHRAILSALYMCGWYAGGTICGWVTFACRNIPSDWSWRVPVLLQALLPLVALPGFLMSPESPRWSVSVGRVEEAKAVLVRYHAGGDEDDPIVSTQLMEIEATITSEKEAAQSSSYLDMSRTKGNRHRLFISVTLGFISQWAGNGVISYYLPLVLNSVGIRSVTHQTLINACLNVWNLFWAIAAAASVDLLGRRLLFLVSAVTMLVSFIIVTGLSGSFAESQSSTVGLAVVPFLFIFFAGYDIALTPMLVAYPCEIWQFTLRSRGLTVAWCTAVASIFLNTFVNAIALEALGWRYYIIFVVLLLLWLVNVYFVFPETRGHTLEQMAIVFEGEDAVPDQIVVLNGKKVADIEMEHVDDPTRQTI</sequence>
<evidence type="ECO:0000256" key="2">
    <source>
        <dbReference type="ARBA" id="ARBA00010992"/>
    </source>
</evidence>
<keyword evidence="3" id="KW-0813">Transport</keyword>
<dbReference type="PANTHER" id="PTHR48022">
    <property type="entry name" value="PLASTIDIC GLUCOSE TRANSPORTER 4"/>
    <property type="match status" value="1"/>
</dbReference>
<organism evidence="9 10">
    <name type="scientific">Stachybotrys elegans</name>
    <dbReference type="NCBI Taxonomy" id="80388"/>
    <lineage>
        <taxon>Eukaryota</taxon>
        <taxon>Fungi</taxon>
        <taxon>Dikarya</taxon>
        <taxon>Ascomycota</taxon>
        <taxon>Pezizomycotina</taxon>
        <taxon>Sordariomycetes</taxon>
        <taxon>Hypocreomycetidae</taxon>
        <taxon>Hypocreales</taxon>
        <taxon>Stachybotryaceae</taxon>
        <taxon>Stachybotrys</taxon>
    </lineage>
</organism>
<evidence type="ECO:0000256" key="4">
    <source>
        <dbReference type="ARBA" id="ARBA00022692"/>
    </source>
</evidence>
<dbReference type="InterPro" id="IPR005828">
    <property type="entry name" value="MFS_sugar_transport-like"/>
</dbReference>
<feature type="transmembrane region" description="Helical" evidence="7">
    <location>
        <begin position="95"/>
        <end position="114"/>
    </location>
</feature>
<dbReference type="Pfam" id="PF00083">
    <property type="entry name" value="Sugar_tr"/>
    <property type="match status" value="1"/>
</dbReference>
<dbReference type="InterPro" id="IPR005829">
    <property type="entry name" value="Sugar_transporter_CS"/>
</dbReference>
<evidence type="ECO:0000256" key="6">
    <source>
        <dbReference type="ARBA" id="ARBA00023136"/>
    </source>
</evidence>
<accession>A0A8K0WVU1</accession>
<keyword evidence="6 7" id="KW-0472">Membrane</keyword>
<feature type="transmembrane region" description="Helical" evidence="7">
    <location>
        <begin position="21"/>
        <end position="40"/>
    </location>
</feature>
<evidence type="ECO:0000256" key="3">
    <source>
        <dbReference type="ARBA" id="ARBA00022448"/>
    </source>
</evidence>
<feature type="transmembrane region" description="Helical" evidence="7">
    <location>
        <begin position="310"/>
        <end position="330"/>
    </location>
</feature>
<feature type="transmembrane region" description="Helical" evidence="7">
    <location>
        <begin position="377"/>
        <end position="401"/>
    </location>
</feature>
<dbReference type="OrthoDB" id="6133115at2759"/>
<dbReference type="Gene3D" id="1.20.1250.20">
    <property type="entry name" value="MFS general substrate transporter like domains"/>
    <property type="match status" value="1"/>
</dbReference>
<keyword evidence="4 7" id="KW-0812">Transmembrane</keyword>
<keyword evidence="5 7" id="KW-1133">Transmembrane helix</keyword>
<dbReference type="InterPro" id="IPR036259">
    <property type="entry name" value="MFS_trans_sf"/>
</dbReference>
<comment type="caution">
    <text evidence="9">The sequence shown here is derived from an EMBL/GenBank/DDBJ whole genome shotgun (WGS) entry which is preliminary data.</text>
</comment>
<dbReference type="InterPro" id="IPR020846">
    <property type="entry name" value="MFS_dom"/>
</dbReference>
<feature type="transmembrane region" description="Helical" evidence="7">
    <location>
        <begin position="154"/>
        <end position="173"/>
    </location>
</feature>
<feature type="transmembrane region" description="Helical" evidence="7">
    <location>
        <begin position="342"/>
        <end position="365"/>
    </location>
</feature>
<feature type="transmembrane region" description="Helical" evidence="7">
    <location>
        <begin position="120"/>
        <end position="142"/>
    </location>
</feature>
<feature type="transmembrane region" description="Helical" evidence="7">
    <location>
        <begin position="413"/>
        <end position="434"/>
    </location>
</feature>
<evidence type="ECO:0000256" key="7">
    <source>
        <dbReference type="SAM" id="Phobius"/>
    </source>
</evidence>
<dbReference type="InterPro" id="IPR050360">
    <property type="entry name" value="MFS_Sugar_Transporters"/>
</dbReference>
<dbReference type="PROSITE" id="PS50850">
    <property type="entry name" value="MFS"/>
    <property type="match status" value="1"/>
</dbReference>
<evidence type="ECO:0000313" key="10">
    <source>
        <dbReference type="Proteomes" id="UP000813444"/>
    </source>
</evidence>
<dbReference type="FunFam" id="1.20.1250.20:FF:000134">
    <property type="entry name" value="MFS sugar transporter protein"/>
    <property type="match status" value="1"/>
</dbReference>
<feature type="transmembrane region" description="Helical" evidence="7">
    <location>
        <begin position="276"/>
        <end position="298"/>
    </location>
</feature>